<feature type="transmembrane region" description="Helical" evidence="1">
    <location>
        <begin position="204"/>
        <end position="223"/>
    </location>
</feature>
<evidence type="ECO:0000313" key="3">
    <source>
        <dbReference type="Proteomes" id="UP000785679"/>
    </source>
</evidence>
<name>A0A8J8NNZ1_HALGN</name>
<gene>
    <name evidence="2" type="ORF">FGO68_gene1927</name>
</gene>
<dbReference type="EMBL" id="RRYP01011686">
    <property type="protein sequence ID" value="TNV77575.1"/>
    <property type="molecule type" value="Genomic_DNA"/>
</dbReference>
<evidence type="ECO:0000256" key="1">
    <source>
        <dbReference type="SAM" id="Phobius"/>
    </source>
</evidence>
<reference evidence="2" key="1">
    <citation type="submission" date="2019-06" db="EMBL/GenBank/DDBJ databases">
        <authorList>
            <person name="Zheng W."/>
        </authorList>
    </citation>
    <scope>NUCLEOTIDE SEQUENCE</scope>
    <source>
        <strain evidence="2">QDHG01</strain>
    </source>
</reference>
<sequence length="390" mass="45555">MKCQRVIKNIQLNMTALLNNEDDVIVNLCFYRIQVPTDDWIDWLSIESITRGASLDSDIQGNKILALPITRSDLPSQIEEYALVTAVGLSNELIKDKVRWLEIIEPMAIGMVQFIDNKEQLEDSIKLNEKGYVNVMALNSHLFTQSDCQTYNDSYKVHAMLYNKETYEGIQNIFLYLAQQLTVKETELQAQTQITHRNKILRSYNNLSVICVVFNAMVYFVMLNWIKEDFSDIELIAILIGSGLCVAIQYSLQFLVLYIAMGGSRRVKQFKFEDQNYLILRNRYQISIYLFSICSLVFDLAFLVKALIDKDENILNSYIILGCFLLPMLAYWLYYYCRQKKVLKKIEEDARRERLMKRVFKPKQQIDFQEQLIELESDEAENINKSISTM</sequence>
<keyword evidence="1" id="KW-0812">Transmembrane</keyword>
<accession>A0A8J8NNZ1</accession>
<protein>
    <submittedName>
        <fullName evidence="2">Uncharacterized protein</fullName>
    </submittedName>
</protein>
<proteinExistence type="predicted"/>
<keyword evidence="3" id="KW-1185">Reference proteome</keyword>
<dbReference type="Proteomes" id="UP000785679">
    <property type="component" value="Unassembled WGS sequence"/>
</dbReference>
<keyword evidence="1" id="KW-1133">Transmembrane helix</keyword>
<keyword evidence="1" id="KW-0472">Membrane</keyword>
<comment type="caution">
    <text evidence="2">The sequence shown here is derived from an EMBL/GenBank/DDBJ whole genome shotgun (WGS) entry which is preliminary data.</text>
</comment>
<feature type="transmembrane region" description="Helical" evidence="1">
    <location>
        <begin position="288"/>
        <end position="308"/>
    </location>
</feature>
<dbReference type="AlphaFoldDB" id="A0A8J8NNZ1"/>
<feature type="transmembrane region" description="Helical" evidence="1">
    <location>
        <begin position="314"/>
        <end position="335"/>
    </location>
</feature>
<feature type="transmembrane region" description="Helical" evidence="1">
    <location>
        <begin position="235"/>
        <end position="261"/>
    </location>
</feature>
<organism evidence="2 3">
    <name type="scientific">Halteria grandinella</name>
    <dbReference type="NCBI Taxonomy" id="5974"/>
    <lineage>
        <taxon>Eukaryota</taxon>
        <taxon>Sar</taxon>
        <taxon>Alveolata</taxon>
        <taxon>Ciliophora</taxon>
        <taxon>Intramacronucleata</taxon>
        <taxon>Spirotrichea</taxon>
        <taxon>Stichotrichia</taxon>
        <taxon>Sporadotrichida</taxon>
        <taxon>Halteriidae</taxon>
        <taxon>Halteria</taxon>
    </lineage>
</organism>
<evidence type="ECO:0000313" key="2">
    <source>
        <dbReference type="EMBL" id="TNV77575.1"/>
    </source>
</evidence>